<evidence type="ECO:0000313" key="2">
    <source>
        <dbReference type="Proteomes" id="UP000190675"/>
    </source>
</evidence>
<gene>
    <name evidence="1" type="ORF">SAMN05444169_5406</name>
</gene>
<evidence type="ECO:0000313" key="1">
    <source>
        <dbReference type="EMBL" id="SHH04045.1"/>
    </source>
</evidence>
<protein>
    <submittedName>
        <fullName evidence="1">Uncharacterized protein</fullName>
    </submittedName>
</protein>
<proteinExistence type="predicted"/>
<dbReference type="AlphaFoldDB" id="A0A1M5PQ96"/>
<dbReference type="Proteomes" id="UP000190675">
    <property type="component" value="Chromosome I"/>
</dbReference>
<name>A0A1M5PQ96_9BRAD</name>
<organism evidence="1 2">
    <name type="scientific">Bradyrhizobium erythrophlei</name>
    <dbReference type="NCBI Taxonomy" id="1437360"/>
    <lineage>
        <taxon>Bacteria</taxon>
        <taxon>Pseudomonadati</taxon>
        <taxon>Pseudomonadota</taxon>
        <taxon>Alphaproteobacteria</taxon>
        <taxon>Hyphomicrobiales</taxon>
        <taxon>Nitrobacteraceae</taxon>
        <taxon>Bradyrhizobium</taxon>
    </lineage>
</organism>
<dbReference type="EMBL" id="LT670818">
    <property type="protein sequence ID" value="SHH04045.1"/>
    <property type="molecule type" value="Genomic_DNA"/>
</dbReference>
<sequence>MPRQIAAIYDAQLDKTKLVEFGDQIAAECRTFRTFVDPQHG</sequence>
<reference evidence="1 2" key="1">
    <citation type="submission" date="2016-11" db="EMBL/GenBank/DDBJ databases">
        <authorList>
            <person name="Jaros S."/>
            <person name="Januszkiewicz K."/>
            <person name="Wedrychowicz H."/>
        </authorList>
    </citation>
    <scope>NUCLEOTIDE SEQUENCE [LARGE SCALE GENOMIC DNA]</scope>
    <source>
        <strain evidence="1 2">GAS242</strain>
    </source>
</reference>
<accession>A0A1M5PQ96</accession>